<name>A0A564Z3U3_HYMDI</name>
<reference evidence="2 3" key="1">
    <citation type="submission" date="2019-07" db="EMBL/GenBank/DDBJ databases">
        <authorList>
            <person name="Jastrzebski P J."/>
            <person name="Paukszto L."/>
            <person name="Jastrzebski P J."/>
        </authorList>
    </citation>
    <scope>NUCLEOTIDE SEQUENCE [LARGE SCALE GENOMIC DNA]</scope>
    <source>
        <strain evidence="2 3">WMS-il1</strain>
    </source>
</reference>
<feature type="compositionally biased region" description="Basic and acidic residues" evidence="1">
    <location>
        <begin position="295"/>
        <end position="310"/>
    </location>
</feature>
<feature type="compositionally biased region" description="Basic residues" evidence="1">
    <location>
        <begin position="252"/>
        <end position="264"/>
    </location>
</feature>
<feature type="compositionally biased region" description="Acidic residues" evidence="1">
    <location>
        <begin position="149"/>
        <end position="162"/>
    </location>
</feature>
<feature type="compositionally biased region" description="Basic residues" evidence="1">
    <location>
        <begin position="131"/>
        <end position="145"/>
    </location>
</feature>
<feature type="compositionally biased region" description="Basic and acidic residues" evidence="1">
    <location>
        <begin position="215"/>
        <end position="231"/>
    </location>
</feature>
<evidence type="ECO:0000313" key="2">
    <source>
        <dbReference type="EMBL" id="VUZ54110.1"/>
    </source>
</evidence>
<feature type="compositionally biased region" description="Basic residues" evidence="1">
    <location>
        <begin position="275"/>
        <end position="285"/>
    </location>
</feature>
<feature type="region of interest" description="Disordered" evidence="1">
    <location>
        <begin position="1"/>
        <end position="79"/>
    </location>
</feature>
<organism evidence="2 3">
    <name type="scientific">Hymenolepis diminuta</name>
    <name type="common">Rat tapeworm</name>
    <dbReference type="NCBI Taxonomy" id="6216"/>
    <lineage>
        <taxon>Eukaryota</taxon>
        <taxon>Metazoa</taxon>
        <taxon>Spiralia</taxon>
        <taxon>Lophotrochozoa</taxon>
        <taxon>Platyhelminthes</taxon>
        <taxon>Cestoda</taxon>
        <taxon>Eucestoda</taxon>
        <taxon>Cyclophyllidea</taxon>
        <taxon>Hymenolepididae</taxon>
        <taxon>Hymenolepis</taxon>
    </lineage>
</organism>
<feature type="compositionally biased region" description="Basic residues" evidence="1">
    <location>
        <begin position="182"/>
        <end position="192"/>
    </location>
</feature>
<feature type="compositionally biased region" description="Acidic residues" evidence="1">
    <location>
        <begin position="232"/>
        <end position="243"/>
    </location>
</feature>
<evidence type="ECO:0000256" key="1">
    <source>
        <dbReference type="SAM" id="MobiDB-lite"/>
    </source>
</evidence>
<sequence length="403" mass="46935">MPTPAQVVSKRMGTPRRTNSQKPAPEADRKNPTGSQSRRRPQGGQGSDTDSGIYQVKSHMIVQRRQPPPKFNRPARDTYFDKVLNNSEDSYDESTENDSFYICEDCKMEEENYICRRCKMNTAGQSPYSRRPQHASRGRRSRPHGKYYDEDDEDESLTEDEAASPRERPSGRQPSKSTRSASFRRNRQQKPHPKLEISDRPQNAKAPKQAGPRRPQRDGKREVPRTRREPEYPDFDSNEDEYNSEISVDTKPRRRSGNGRKNHGIKSLPNEAPRRRGKQRKHKVVERKTTTRLSRQNDDDARIRRIRVEDNYSSESWTESSEPSDYSEDTYEPIEVQRRNSRRPNRKEIYEYEEDDPARPQGRQVRPRNKTQGPSDRSLGRRMSTNAEPKMRSMGVRAATART</sequence>
<gene>
    <name evidence="2" type="ORF">WMSIL1_LOCUS12273</name>
</gene>
<feature type="compositionally biased region" description="Low complexity" evidence="1">
    <location>
        <begin position="313"/>
        <end position="324"/>
    </location>
</feature>
<feature type="region of interest" description="Disordered" evidence="1">
    <location>
        <begin position="120"/>
        <end position="403"/>
    </location>
</feature>
<dbReference type="Proteomes" id="UP000321570">
    <property type="component" value="Unassembled WGS sequence"/>
</dbReference>
<dbReference type="EMBL" id="CABIJS010000610">
    <property type="protein sequence ID" value="VUZ54110.1"/>
    <property type="molecule type" value="Genomic_DNA"/>
</dbReference>
<evidence type="ECO:0000313" key="3">
    <source>
        <dbReference type="Proteomes" id="UP000321570"/>
    </source>
</evidence>
<protein>
    <submittedName>
        <fullName evidence="2">Uncharacterized protein</fullName>
    </submittedName>
</protein>
<keyword evidence="3" id="KW-1185">Reference proteome</keyword>
<dbReference type="AlphaFoldDB" id="A0A564Z3U3"/>
<accession>A0A564Z3U3</accession>
<feature type="compositionally biased region" description="Polar residues" evidence="1">
    <location>
        <begin position="172"/>
        <end position="181"/>
    </location>
</feature>
<proteinExistence type="predicted"/>